<evidence type="ECO:0000313" key="5">
    <source>
        <dbReference type="WBParaSite" id="BXY_0601900.1"/>
    </source>
</evidence>
<dbReference type="AlphaFoldDB" id="A0A1I7RZ51"/>
<reference evidence="2" key="2">
    <citation type="submission" date="2020-08" db="EMBL/GenBank/DDBJ databases">
        <authorList>
            <person name="Kikuchi T."/>
        </authorList>
    </citation>
    <scope>NUCLEOTIDE SEQUENCE</scope>
    <source>
        <strain evidence="1">Ka4C1</strain>
    </source>
</reference>
<proteinExistence type="predicted"/>
<dbReference type="EMBL" id="CAJFCV020000003">
    <property type="protein sequence ID" value="CAG9106849.1"/>
    <property type="molecule type" value="Genomic_DNA"/>
</dbReference>
<evidence type="ECO:0000313" key="1">
    <source>
        <dbReference type="EMBL" id="CAD5220599.1"/>
    </source>
</evidence>
<organism evidence="3 5">
    <name type="scientific">Bursaphelenchus xylophilus</name>
    <name type="common">Pinewood nematode worm</name>
    <name type="synonym">Aphelenchoides xylophilus</name>
    <dbReference type="NCBI Taxonomy" id="6326"/>
    <lineage>
        <taxon>Eukaryota</taxon>
        <taxon>Metazoa</taxon>
        <taxon>Ecdysozoa</taxon>
        <taxon>Nematoda</taxon>
        <taxon>Chromadorea</taxon>
        <taxon>Rhabditida</taxon>
        <taxon>Tylenchina</taxon>
        <taxon>Tylenchomorpha</taxon>
        <taxon>Aphelenchoidea</taxon>
        <taxon>Aphelenchoididae</taxon>
        <taxon>Bursaphelenchus</taxon>
    </lineage>
</organism>
<dbReference type="WBParaSite" id="BXY_0601900.1">
    <property type="protein sequence ID" value="BXY_0601900.1"/>
    <property type="gene ID" value="BXY_0601900"/>
</dbReference>
<accession>A0A1I7RZ51</accession>
<evidence type="ECO:0000313" key="3">
    <source>
        <dbReference type="Proteomes" id="UP000095284"/>
    </source>
</evidence>
<gene>
    <name evidence="1" type="ORF">BXYJ_LOCUS6259</name>
</gene>
<sequence>MGLKITGLEPLNPFPMDFFSLSTTNEAATAAGYKVGAKGVQKRSLAIVKDVERIGKQTGVSVDEDIACFRKVLCSMNFKENPFPLLMSKTLDIILNLKSGKKIEHNEYVKLYDEVKLLTDLGDDFTKAPDFTIKSGDLAKMRLLLCLAIAASVAAEFEIADCELCTKDDVYDKLLAITRDGGYDFSRADVQKRVDFLDDEALRLGKRHRVDVRRAVHSVHRAICSVDGNDLRGDSLLRVIKKIKLVRDLLRKHGANQHELTVLYEDIFLLRTIHKSSSFMEEQEILKESKLDPSVVRRVLVYTFEVGKKVNYNAVEEIRSFYRTITSKTSSKDSIREGHKLLIETLKKHGVKEEDLGYLNDAFANFAGGQVSWSHEHSETYSVVKHKSVRRH</sequence>
<keyword evidence="4" id="KW-1185">Reference proteome</keyword>
<dbReference type="Proteomes" id="UP000659654">
    <property type="component" value="Unassembled WGS sequence"/>
</dbReference>
<dbReference type="EMBL" id="CAJFDI010000003">
    <property type="protein sequence ID" value="CAD5220599.1"/>
    <property type="molecule type" value="Genomic_DNA"/>
</dbReference>
<protein>
    <submittedName>
        <fullName evidence="1">(pine wood nematode) hypothetical protein</fullName>
    </submittedName>
</protein>
<reference evidence="5" key="1">
    <citation type="submission" date="2016-11" db="UniProtKB">
        <authorList>
            <consortium name="WormBaseParasite"/>
        </authorList>
    </citation>
    <scope>IDENTIFICATION</scope>
</reference>
<evidence type="ECO:0000313" key="4">
    <source>
        <dbReference type="Proteomes" id="UP000659654"/>
    </source>
</evidence>
<name>A0A1I7RZ51_BURXY</name>
<evidence type="ECO:0000313" key="2">
    <source>
        <dbReference type="EMBL" id="CAG9106849.1"/>
    </source>
</evidence>
<dbReference type="Proteomes" id="UP000095284">
    <property type="component" value="Unplaced"/>
</dbReference>
<dbReference type="Proteomes" id="UP000582659">
    <property type="component" value="Unassembled WGS sequence"/>
</dbReference>